<keyword evidence="10 15" id="KW-0798">TonB box</keyword>
<reference evidence="20" key="1">
    <citation type="submission" date="2018-05" db="EMBL/GenBank/DDBJ databases">
        <authorList>
            <person name="Li Y."/>
        </authorList>
    </citation>
    <scope>NUCLEOTIDE SEQUENCE [LARGE SCALE GENOMIC DNA]</scope>
    <source>
        <strain evidence="20">3d-2-2</strain>
    </source>
</reference>
<evidence type="ECO:0000256" key="3">
    <source>
        <dbReference type="ARBA" id="ARBA00022448"/>
    </source>
</evidence>
<evidence type="ECO:0000256" key="6">
    <source>
        <dbReference type="ARBA" id="ARBA00022692"/>
    </source>
</evidence>
<evidence type="ECO:0000256" key="14">
    <source>
        <dbReference type="PROSITE-ProRule" id="PRU01360"/>
    </source>
</evidence>
<protein>
    <submittedName>
        <fullName evidence="19">TonB-dependent siderophore receptor</fullName>
    </submittedName>
</protein>
<comment type="caution">
    <text evidence="19">The sequence shown here is derived from an EMBL/GenBank/DDBJ whole genome shotgun (WGS) entry which is preliminary data.</text>
</comment>
<keyword evidence="4 14" id="KW-1134">Transmembrane beta strand</keyword>
<dbReference type="PROSITE" id="PS52016">
    <property type="entry name" value="TONB_DEPENDENT_REC_3"/>
    <property type="match status" value="1"/>
</dbReference>
<dbReference type="CDD" id="cd01347">
    <property type="entry name" value="ligand_gated_channel"/>
    <property type="match status" value="1"/>
</dbReference>
<gene>
    <name evidence="19" type="ORF">DD235_07770</name>
</gene>
<evidence type="ECO:0000256" key="2">
    <source>
        <dbReference type="ARBA" id="ARBA00009810"/>
    </source>
</evidence>
<dbReference type="InterPro" id="IPR000531">
    <property type="entry name" value="Beta-barrel_TonB"/>
</dbReference>
<dbReference type="InterPro" id="IPR011662">
    <property type="entry name" value="Secretin/TonB_short_N"/>
</dbReference>
<dbReference type="Pfam" id="PF07715">
    <property type="entry name" value="Plug"/>
    <property type="match status" value="1"/>
</dbReference>
<organism evidence="19 20">
    <name type="scientific">Corticimicrobacter populi</name>
    <dbReference type="NCBI Taxonomy" id="2175229"/>
    <lineage>
        <taxon>Bacteria</taxon>
        <taxon>Pseudomonadati</taxon>
        <taxon>Pseudomonadota</taxon>
        <taxon>Betaproteobacteria</taxon>
        <taxon>Burkholderiales</taxon>
        <taxon>Alcaligenaceae</taxon>
        <taxon>Corticimicrobacter</taxon>
    </lineage>
</organism>
<evidence type="ECO:0000256" key="16">
    <source>
        <dbReference type="SAM" id="MobiDB-lite"/>
    </source>
</evidence>
<name>A0A2V1JZ32_9BURK</name>
<feature type="domain" description="Secretin/TonB short N-terminal" evidence="18">
    <location>
        <begin position="75"/>
        <end position="126"/>
    </location>
</feature>
<feature type="region of interest" description="Disordered" evidence="16">
    <location>
        <begin position="31"/>
        <end position="53"/>
    </location>
</feature>
<dbReference type="GO" id="GO:0038023">
    <property type="term" value="F:signaling receptor activity"/>
    <property type="evidence" value="ECO:0007669"/>
    <property type="project" value="InterPro"/>
</dbReference>
<evidence type="ECO:0000256" key="4">
    <source>
        <dbReference type="ARBA" id="ARBA00022452"/>
    </source>
</evidence>
<dbReference type="InterPro" id="IPR039426">
    <property type="entry name" value="TonB-dep_rcpt-like"/>
</dbReference>
<keyword evidence="11 14" id="KW-0472">Membrane</keyword>
<dbReference type="SMART" id="SM00965">
    <property type="entry name" value="STN"/>
    <property type="match status" value="1"/>
</dbReference>
<keyword evidence="9" id="KW-0406">Ion transport</keyword>
<dbReference type="PANTHER" id="PTHR32552">
    <property type="entry name" value="FERRICHROME IRON RECEPTOR-RELATED"/>
    <property type="match status" value="1"/>
</dbReference>
<keyword evidence="5" id="KW-0410">Iron transport</keyword>
<accession>A0A2V1JZ32</accession>
<evidence type="ECO:0000256" key="11">
    <source>
        <dbReference type="ARBA" id="ARBA00023136"/>
    </source>
</evidence>
<dbReference type="Pfam" id="PF00593">
    <property type="entry name" value="TonB_dep_Rec_b-barrel"/>
    <property type="match status" value="1"/>
</dbReference>
<comment type="subcellular location">
    <subcellularLocation>
        <location evidence="1 14">Cell outer membrane</location>
        <topology evidence="1 14">Multi-pass membrane protein</topology>
    </subcellularLocation>
</comment>
<evidence type="ECO:0000256" key="8">
    <source>
        <dbReference type="ARBA" id="ARBA00023004"/>
    </source>
</evidence>
<dbReference type="RefSeq" id="WP_109061460.1">
    <property type="nucleotide sequence ID" value="NZ_QETA01000002.1"/>
</dbReference>
<dbReference type="InterPro" id="IPR010105">
    <property type="entry name" value="TonB_sidphr_rcpt"/>
</dbReference>
<dbReference type="InterPro" id="IPR012910">
    <property type="entry name" value="Plug_dom"/>
</dbReference>
<dbReference type="Proteomes" id="UP000245212">
    <property type="component" value="Unassembled WGS sequence"/>
</dbReference>
<dbReference type="Gene3D" id="2.170.130.10">
    <property type="entry name" value="TonB-dependent receptor, plug domain"/>
    <property type="match status" value="1"/>
</dbReference>
<evidence type="ECO:0000256" key="13">
    <source>
        <dbReference type="ARBA" id="ARBA00023237"/>
    </source>
</evidence>
<dbReference type="AlphaFoldDB" id="A0A2V1JZ32"/>
<dbReference type="InterPro" id="IPR037066">
    <property type="entry name" value="Plug_dom_sf"/>
</dbReference>
<feature type="signal peptide" evidence="17">
    <location>
        <begin position="1"/>
        <end position="34"/>
    </location>
</feature>
<dbReference type="GO" id="GO:0009279">
    <property type="term" value="C:cell outer membrane"/>
    <property type="evidence" value="ECO:0007669"/>
    <property type="project" value="UniProtKB-SubCell"/>
</dbReference>
<dbReference type="InterPro" id="IPR036942">
    <property type="entry name" value="Beta-barrel_TonB_sf"/>
</dbReference>
<dbReference type="NCBIfam" id="TIGR01783">
    <property type="entry name" value="TonB-siderophor"/>
    <property type="match status" value="1"/>
</dbReference>
<dbReference type="GO" id="GO:0015891">
    <property type="term" value="P:siderophore transport"/>
    <property type="evidence" value="ECO:0007669"/>
    <property type="project" value="InterPro"/>
</dbReference>
<evidence type="ECO:0000256" key="17">
    <source>
        <dbReference type="SAM" id="SignalP"/>
    </source>
</evidence>
<comment type="similarity">
    <text evidence="2 14 15">Belongs to the TonB-dependent receptor family.</text>
</comment>
<evidence type="ECO:0000256" key="5">
    <source>
        <dbReference type="ARBA" id="ARBA00022496"/>
    </source>
</evidence>
<keyword evidence="3 14" id="KW-0813">Transport</keyword>
<dbReference type="Gene3D" id="3.55.50.30">
    <property type="match status" value="1"/>
</dbReference>
<keyword evidence="12 19" id="KW-0675">Receptor</keyword>
<dbReference type="PANTHER" id="PTHR32552:SF74">
    <property type="entry name" value="HYDROXAMATE SIDEROPHORE RECEPTOR FHUE"/>
    <property type="match status" value="1"/>
</dbReference>
<evidence type="ECO:0000256" key="7">
    <source>
        <dbReference type="ARBA" id="ARBA00022729"/>
    </source>
</evidence>
<keyword evidence="6 14" id="KW-0812">Transmembrane</keyword>
<evidence type="ECO:0000259" key="18">
    <source>
        <dbReference type="SMART" id="SM00965"/>
    </source>
</evidence>
<evidence type="ECO:0000256" key="1">
    <source>
        <dbReference type="ARBA" id="ARBA00004571"/>
    </source>
</evidence>
<keyword evidence="8" id="KW-0408">Iron</keyword>
<dbReference type="GO" id="GO:0015344">
    <property type="term" value="F:siderophore uptake transmembrane transporter activity"/>
    <property type="evidence" value="ECO:0007669"/>
    <property type="project" value="TreeGrafter"/>
</dbReference>
<evidence type="ECO:0000313" key="19">
    <source>
        <dbReference type="EMBL" id="PWF24182.1"/>
    </source>
</evidence>
<evidence type="ECO:0000256" key="10">
    <source>
        <dbReference type="ARBA" id="ARBA00023077"/>
    </source>
</evidence>
<dbReference type="SUPFAM" id="SSF56935">
    <property type="entry name" value="Porins"/>
    <property type="match status" value="1"/>
</dbReference>
<dbReference type="EMBL" id="QETA01000002">
    <property type="protein sequence ID" value="PWF24182.1"/>
    <property type="molecule type" value="Genomic_DNA"/>
</dbReference>
<proteinExistence type="inferred from homology"/>
<keyword evidence="7 17" id="KW-0732">Signal</keyword>
<evidence type="ECO:0000256" key="12">
    <source>
        <dbReference type="ARBA" id="ARBA00023170"/>
    </source>
</evidence>
<dbReference type="Gene3D" id="2.40.170.20">
    <property type="entry name" value="TonB-dependent receptor, beta-barrel domain"/>
    <property type="match status" value="1"/>
</dbReference>
<feature type="chain" id="PRO_5016037846" evidence="17">
    <location>
        <begin position="35"/>
        <end position="829"/>
    </location>
</feature>
<evidence type="ECO:0000256" key="15">
    <source>
        <dbReference type="RuleBase" id="RU003357"/>
    </source>
</evidence>
<evidence type="ECO:0000313" key="20">
    <source>
        <dbReference type="Proteomes" id="UP000245212"/>
    </source>
</evidence>
<evidence type="ECO:0000256" key="9">
    <source>
        <dbReference type="ARBA" id="ARBA00023065"/>
    </source>
</evidence>
<keyword evidence="13 14" id="KW-0998">Cell outer membrane</keyword>
<keyword evidence="20" id="KW-1185">Reference proteome</keyword>
<sequence length="829" mass="90636">MKMSIVLSLKPLPLALAISLLAAPVLLAPGPAQAQSPGNPADTAARQGPQVRHPFNLPAQPLAHTLTQIAEAGQARLSLDATLVRNLQAPAIRGELSMEEAWRTALSGTDLAIRRTGSGAWTVEKGLQDSVTSLAPIMIRGAHPATTEGSMSYTTGSMSTATRLPLSIRETPQSVTVITRQRIEDQGLGSLSDVVQATPGLTLTRWGGERYRFTSRNFQINTLMVDGLPIQYEEAALSTGALSMYDRVEVMRGAAGLMEGAGTPGGSINLMRKRPTDAFQGEFTASAGSWDNGLGSLDMGGPINEAGTLRGRTVLSYQDKGSFIDEYRNKRTLFYGILEADLTPSLTATLGASYSKEDNPGVDWNGRGTWPDGRFLGIPRSQRMSPDWSYWDRRSTTLFTDIEYRLDNGWIARAAATTLDSRMSMLGTFIRGNSVNAQGQPVIDLGGGAYKYDRTQRSLDASLSGQYELWGQSHDFVLGASYRRSRWNDTGGPATQNGNFTIGTFNPLTGMPDIAMPQIGWGLWSRQARMTQTSAYGSTRAHLGDATHLILGGRLDWYENEQIQYDGDWPYGGTKQKATRRFTPYIGLIRDLDEHHSVYASWTSIFNPESYPSADGGTLPPQVGHNYELGLKGEYLDGRLNASIAVFRIDLENLPDELPIIACVQGMNSCYQSAGKVRSQGFELEIGGELLPGWQLAAGYTYASAKRRSDASGYDPIGTYTMGKRYATNIPRRQFKLSTTYRLPGDLNRWRIGASLHAQDAISSPWGPRQDGYATVGLHAGYSASRQLDFGLNINNLFDRKYYSNIGSHTDANFVGDPLNVLLTARYRF</sequence>
<dbReference type="FunFam" id="2.170.130.10:FF:000010">
    <property type="entry name" value="Ferripyoverdine receptor"/>
    <property type="match status" value="1"/>
</dbReference>